<dbReference type="EMBL" id="QGGI01000004">
    <property type="protein sequence ID" value="PWJ95661.1"/>
    <property type="molecule type" value="Genomic_DNA"/>
</dbReference>
<dbReference type="CDD" id="cd01335">
    <property type="entry name" value="Radical_SAM"/>
    <property type="match status" value="1"/>
</dbReference>
<organism evidence="5 6">
    <name type="scientific">Oceanotoga teriensis</name>
    <dbReference type="NCBI Taxonomy" id="515440"/>
    <lineage>
        <taxon>Bacteria</taxon>
        <taxon>Thermotogati</taxon>
        <taxon>Thermotogota</taxon>
        <taxon>Thermotogae</taxon>
        <taxon>Petrotogales</taxon>
        <taxon>Petrotogaceae</taxon>
        <taxon>Oceanotoga</taxon>
    </lineage>
</organism>
<dbReference type="InterPro" id="IPR006638">
    <property type="entry name" value="Elp3/MiaA/NifB-like_rSAM"/>
</dbReference>
<proteinExistence type="predicted"/>
<accession>A0AA45C7S8</accession>
<evidence type="ECO:0000256" key="3">
    <source>
        <dbReference type="ARBA" id="ARBA00023014"/>
    </source>
</evidence>
<dbReference type="InterPro" id="IPR007197">
    <property type="entry name" value="rSAM"/>
</dbReference>
<dbReference type="GO" id="GO:0051536">
    <property type="term" value="F:iron-sulfur cluster binding"/>
    <property type="evidence" value="ECO:0007669"/>
    <property type="project" value="UniProtKB-KW"/>
</dbReference>
<dbReference type="Gene3D" id="3.80.30.30">
    <property type="match status" value="1"/>
</dbReference>
<protein>
    <submittedName>
        <fullName evidence="5">DNA repair photolyase</fullName>
    </submittedName>
</protein>
<dbReference type="PROSITE" id="PS51918">
    <property type="entry name" value="RADICAL_SAM"/>
    <property type="match status" value="1"/>
</dbReference>
<dbReference type="PANTHER" id="PTHR43432:SF5">
    <property type="entry name" value="ELP3_MIAA_NIFB-LIKE RADICAL SAM CORE DOMAIN-CONTAINING PROTEIN"/>
    <property type="match status" value="1"/>
</dbReference>
<reference evidence="5 6" key="1">
    <citation type="submission" date="2018-05" db="EMBL/GenBank/DDBJ databases">
        <title>Genomic Encyclopedia of Type Strains, Phase IV (KMG-IV): sequencing the most valuable type-strain genomes for metagenomic binning, comparative biology and taxonomic classification.</title>
        <authorList>
            <person name="Goeker M."/>
        </authorList>
    </citation>
    <scope>NUCLEOTIDE SEQUENCE [LARGE SCALE GENOMIC DNA]</scope>
    <source>
        <strain evidence="5 6">DSM 24906</strain>
    </source>
</reference>
<dbReference type="PANTHER" id="PTHR43432">
    <property type="entry name" value="SLR0285 PROTEIN"/>
    <property type="match status" value="1"/>
</dbReference>
<evidence type="ECO:0000256" key="2">
    <source>
        <dbReference type="ARBA" id="ARBA00023004"/>
    </source>
</evidence>
<dbReference type="Pfam" id="PF04055">
    <property type="entry name" value="Radical_SAM"/>
    <property type="match status" value="1"/>
</dbReference>
<dbReference type="AlphaFoldDB" id="A0AA45C7S8"/>
<evidence type="ECO:0000313" key="5">
    <source>
        <dbReference type="EMBL" id="PWJ95661.1"/>
    </source>
</evidence>
<dbReference type="SFLD" id="SFLDG01084">
    <property type="entry name" value="Uncharacterised_Radical_SAM_Su"/>
    <property type="match status" value="1"/>
</dbReference>
<dbReference type="SFLD" id="SFLDS00029">
    <property type="entry name" value="Radical_SAM"/>
    <property type="match status" value="1"/>
</dbReference>
<evidence type="ECO:0000313" key="6">
    <source>
        <dbReference type="Proteomes" id="UP000245921"/>
    </source>
</evidence>
<name>A0AA45C7S8_9BACT</name>
<keyword evidence="1" id="KW-0479">Metal-binding</keyword>
<evidence type="ECO:0000259" key="4">
    <source>
        <dbReference type="PROSITE" id="PS51918"/>
    </source>
</evidence>
<dbReference type="InterPro" id="IPR040086">
    <property type="entry name" value="MJ0683-like"/>
</dbReference>
<keyword evidence="6" id="KW-1185">Reference proteome</keyword>
<dbReference type="RefSeq" id="WP_206050513.1">
    <property type="nucleotide sequence ID" value="NZ_QGGI01000004.1"/>
</dbReference>
<dbReference type="GO" id="GO:0003824">
    <property type="term" value="F:catalytic activity"/>
    <property type="evidence" value="ECO:0007669"/>
    <property type="project" value="InterPro"/>
</dbReference>
<comment type="caution">
    <text evidence="5">The sequence shown here is derived from an EMBL/GenBank/DDBJ whole genome shotgun (WGS) entry which is preliminary data.</text>
</comment>
<keyword evidence="2" id="KW-0408">Iron</keyword>
<evidence type="ECO:0000256" key="1">
    <source>
        <dbReference type="ARBA" id="ARBA00022723"/>
    </source>
</evidence>
<sequence length="390" mass="46059">MLNSKYIYPKKTLKKSDYPDTLFISKFYLSPYIACSHACSYCDGRSEKYHIEGNFDNDIKIRKNIAEVLKKELTKEKENGVIMIMSGVSDPYQHCEYKEKLMPKILNVIKELNYSCSITTKSSMINRDFELLRDINNKNKVNILMSLTFMNDSDRKIIEPLSSCVEQRLQTLKRFKDDGFFVGVLAMPFIPFINDDDENIFKLLKTLKDMGVDYVIPGSLTLRPGINKNYFLEIIKNNYTHLLGKYKDLYSNNKPSGMGKSFYFNNFYERFYNISNSLNVSTIAPHYVYKNRFHKYDEIYIILSHLKYILKQKNYDTYTINKAFKNYTFWLSKEKHFMKKNRSLSGNDLDNKLLFQMKSDILKDLFISNKLYSIIKKTILNDHNLDYSIF</sequence>
<dbReference type="SMART" id="SM00729">
    <property type="entry name" value="Elp3"/>
    <property type="match status" value="1"/>
</dbReference>
<gene>
    <name evidence="5" type="ORF">C7380_10475</name>
</gene>
<feature type="domain" description="Radical SAM core" evidence="4">
    <location>
        <begin position="16"/>
        <end position="252"/>
    </location>
</feature>
<dbReference type="InterPro" id="IPR058240">
    <property type="entry name" value="rSAM_sf"/>
</dbReference>
<dbReference type="SUPFAM" id="SSF102114">
    <property type="entry name" value="Radical SAM enzymes"/>
    <property type="match status" value="1"/>
</dbReference>
<dbReference type="GO" id="GO:0046872">
    <property type="term" value="F:metal ion binding"/>
    <property type="evidence" value="ECO:0007669"/>
    <property type="project" value="UniProtKB-KW"/>
</dbReference>
<keyword evidence="3" id="KW-0411">Iron-sulfur</keyword>
<dbReference type="Proteomes" id="UP000245921">
    <property type="component" value="Unassembled WGS sequence"/>
</dbReference>